<protein>
    <submittedName>
        <fullName evidence="3">Uncharacterized protein LOC115634289</fullName>
    </submittedName>
</protein>
<accession>A0A6J2UKQ3</accession>
<dbReference type="AlphaFoldDB" id="A0A6J2UKQ3"/>
<feature type="region of interest" description="Disordered" evidence="1">
    <location>
        <begin position="1"/>
        <end position="21"/>
    </location>
</feature>
<evidence type="ECO:0000313" key="2">
    <source>
        <dbReference type="Proteomes" id="UP000504634"/>
    </source>
</evidence>
<reference evidence="3" key="1">
    <citation type="submission" date="2025-08" db="UniProtKB">
        <authorList>
            <consortium name="RefSeq"/>
        </authorList>
    </citation>
    <scope>IDENTIFICATION</scope>
    <source>
        <strain evidence="3">11010-0011.00</strain>
        <tissue evidence="3">Whole body</tissue>
    </source>
</reference>
<dbReference type="GeneID" id="115634289"/>
<name>A0A6J2UKQ3_DROLE</name>
<dbReference type="Proteomes" id="UP000504634">
    <property type="component" value="Unplaced"/>
</dbReference>
<organism evidence="2 3">
    <name type="scientific">Drosophila lebanonensis</name>
    <name type="common">Fruit fly</name>
    <name type="synonym">Scaptodrosophila lebanonensis</name>
    <dbReference type="NCBI Taxonomy" id="7225"/>
    <lineage>
        <taxon>Eukaryota</taxon>
        <taxon>Metazoa</taxon>
        <taxon>Ecdysozoa</taxon>
        <taxon>Arthropoda</taxon>
        <taxon>Hexapoda</taxon>
        <taxon>Insecta</taxon>
        <taxon>Pterygota</taxon>
        <taxon>Neoptera</taxon>
        <taxon>Endopterygota</taxon>
        <taxon>Diptera</taxon>
        <taxon>Brachycera</taxon>
        <taxon>Muscomorpha</taxon>
        <taxon>Ephydroidea</taxon>
        <taxon>Drosophilidae</taxon>
        <taxon>Scaptodrosophila</taxon>
    </lineage>
</organism>
<keyword evidence="2" id="KW-1185">Reference proteome</keyword>
<proteinExistence type="predicted"/>
<sequence length="158" mass="18016">MGSEENRGLKNDTDKQKPTTEPELIKKIIGAAIHHNSEYRFRYPMNAFFKSIYQKWGPYLKPGRAMELIQEVKMPQLILIDVVFPKLPFISQSSRTRAKTLDLMNENPNAKLSAKMLASFSPKTSFVKLMQILSDKIWAPFNQTAANQTAIPAETQTQ</sequence>
<dbReference type="RefSeq" id="XP_030387802.1">
    <property type="nucleotide sequence ID" value="XM_030531942.1"/>
</dbReference>
<gene>
    <name evidence="3" type="primary">LOC115634289</name>
</gene>
<evidence type="ECO:0000313" key="3">
    <source>
        <dbReference type="RefSeq" id="XP_030387802.1"/>
    </source>
</evidence>
<evidence type="ECO:0000256" key="1">
    <source>
        <dbReference type="SAM" id="MobiDB-lite"/>
    </source>
</evidence>